<keyword evidence="2" id="KW-1185">Reference proteome</keyword>
<dbReference type="GeneID" id="104719847"/>
<gene>
    <name evidence="3" type="primary">LOC104719847</name>
</gene>
<dbReference type="RefSeq" id="XP_019086708.1">
    <property type="nucleotide sequence ID" value="XM_019231163.1"/>
</dbReference>
<feature type="coiled-coil region" evidence="1">
    <location>
        <begin position="125"/>
        <end position="159"/>
    </location>
</feature>
<organism evidence="2 3">
    <name type="scientific">Camelina sativa</name>
    <name type="common">False flax</name>
    <name type="synonym">Myagrum sativum</name>
    <dbReference type="NCBI Taxonomy" id="90675"/>
    <lineage>
        <taxon>Eukaryota</taxon>
        <taxon>Viridiplantae</taxon>
        <taxon>Streptophyta</taxon>
        <taxon>Embryophyta</taxon>
        <taxon>Tracheophyta</taxon>
        <taxon>Spermatophyta</taxon>
        <taxon>Magnoliopsida</taxon>
        <taxon>eudicotyledons</taxon>
        <taxon>Gunneridae</taxon>
        <taxon>Pentapetalae</taxon>
        <taxon>rosids</taxon>
        <taxon>malvids</taxon>
        <taxon>Brassicales</taxon>
        <taxon>Brassicaceae</taxon>
        <taxon>Camelineae</taxon>
        <taxon>Camelina</taxon>
    </lineage>
</organism>
<sequence length="583" mass="67726">MEEAKAGNVIVFNVHYVFVIFCYVRLCCYNIISAEVEKKVSMLLKFIQNKNKIPKVTKKELVGIVEDLHGRCQLLYSVFDDFGTNNYGRKAKLGTTSSSRSSSDLDYYSSEEIEISSTGNVSSDYAVMLQKLQETQLRNEDLERQVSNLKQETSFLRDQNMEVAGDIEGKRNEDREHFKGLMTTSEAALLRNQKKELELKLEDITNKVSETQMRLKRLEEEAEKQAKAEMKIVEEKKALLSKVQKLEAGVDTLRKQRKEYSEEMKCKITETDRLKEENQKLQTRITKITEIEDKSKKLDNQVSDQHKPDKKQEDIIQRLSVEINDQKKLLKEQKDTIDKSSEDQKLLKRWSFGGSKLNTNLLERKMEELAEDFRMKMEDHIRILNRRIHVAEQIHVESKNNYIKTRDNTQVSQENRGNREDCTVSESQFKKIKEMVEKGLAGPEMAIKKLEESGELVSRVTRLAKDIESARKLVKEKDNKMKHEVETLEAKLECREAQECLLKEKLSKLEAKLTEEGTGKLSLAKAMRKIKKLEIDVREKEFELLSLGEGKREAIRQLCVLVDYQRCRYDDLKTSIFNVALQA</sequence>
<reference evidence="3" key="2">
    <citation type="submission" date="2025-08" db="UniProtKB">
        <authorList>
            <consortium name="RefSeq"/>
        </authorList>
    </citation>
    <scope>IDENTIFICATION</scope>
    <source>
        <tissue evidence="3">Leaf</tissue>
    </source>
</reference>
<evidence type="ECO:0000313" key="2">
    <source>
        <dbReference type="Proteomes" id="UP000694864"/>
    </source>
</evidence>
<dbReference type="PANTHER" id="PTHR47357:SF13">
    <property type="entry name" value="MYOSIN HEAVY CHAIN-LIKE"/>
    <property type="match status" value="1"/>
</dbReference>
<feature type="coiled-coil region" evidence="1">
    <location>
        <begin position="316"/>
        <end position="343"/>
    </location>
</feature>
<protein>
    <submittedName>
        <fullName evidence="3">Myosin-11-like isoform X1</fullName>
    </submittedName>
</protein>
<accession>A0ABM1QIX0</accession>
<evidence type="ECO:0000256" key="1">
    <source>
        <dbReference type="SAM" id="Coils"/>
    </source>
</evidence>
<reference evidence="2" key="1">
    <citation type="journal article" date="2014" name="Nat. Commun.">
        <title>The emerging biofuel crop Camelina sativa retains a highly undifferentiated hexaploid genome structure.</title>
        <authorList>
            <person name="Kagale S."/>
            <person name="Koh C."/>
            <person name="Nixon J."/>
            <person name="Bollina V."/>
            <person name="Clarke W.E."/>
            <person name="Tuteja R."/>
            <person name="Spillane C."/>
            <person name="Robinson S.J."/>
            <person name="Links M.G."/>
            <person name="Clarke C."/>
            <person name="Higgins E.E."/>
            <person name="Huebert T."/>
            <person name="Sharpe A.G."/>
            <person name="Parkin I.A."/>
        </authorList>
    </citation>
    <scope>NUCLEOTIDE SEQUENCE [LARGE SCALE GENOMIC DNA]</scope>
    <source>
        <strain evidence="2">cv. DH55</strain>
    </source>
</reference>
<name>A0ABM1QIX0_CAMSA</name>
<keyword evidence="1" id="KW-0175">Coiled coil</keyword>
<evidence type="ECO:0000313" key="3">
    <source>
        <dbReference type="RefSeq" id="XP_019086708.1"/>
    </source>
</evidence>
<proteinExistence type="predicted"/>
<dbReference type="Proteomes" id="UP000694864">
    <property type="component" value="Chromosome 10"/>
</dbReference>
<feature type="coiled-coil region" evidence="1">
    <location>
        <begin position="187"/>
        <end position="291"/>
    </location>
</feature>
<dbReference type="PANTHER" id="PTHR47357">
    <property type="entry name" value="COP1-INTERACTIVE PROTEIN 1"/>
    <property type="match status" value="1"/>
</dbReference>